<evidence type="ECO:0000313" key="4">
    <source>
        <dbReference type="Proteomes" id="UP000000759"/>
    </source>
</evidence>
<dbReference type="InParanoid" id="B7GA48"/>
<dbReference type="EMBL" id="CM000623">
    <property type="protein sequence ID" value="EEC44675.1"/>
    <property type="molecule type" value="Genomic_DNA"/>
</dbReference>
<sequence length="385" mass="40987">MMNSLSALWCAIVVAFAPVACSDVQLFDSENRTPARRSLQKTTEYTIAFNSVANTANNVSISFNHGIGDGSPTGKFEIFVKTGIATTSQYNLTCFSQGGILFSGTGISSQTSSIGTSSSTFDFSFDDKVNETDPFYFGGVNTEVEGNAQLILCVKFTLTEDVGGSTIDVNYREAAIAIDLTLDGVLDPNSAMAFVVSAADIIVNSEGTIDYTAKADLCTGFTDTPVPGVPIPICIKALDFPLSRIISVQDLSFRSGSITQDIISGGEAATGAENFYGLIASGDDCVVNECIQYDVLVYAIFATGADLQVDILGNVVLGIGSSRRTLRARLEPSRSLEEVVQRRSFQSTIFLPGFLSDSIASISIRWSWSLPVLTLGAFVLSVALR</sequence>
<evidence type="ECO:0000313" key="3">
    <source>
        <dbReference type="EMBL" id="EEC44675.1"/>
    </source>
</evidence>
<proteinExistence type="predicted"/>
<keyword evidence="1" id="KW-0472">Membrane</keyword>
<gene>
    <name evidence="3" type="ORF">PHATRDRAFT_49296</name>
</gene>
<reference evidence="4" key="2">
    <citation type="submission" date="2008-08" db="EMBL/GenBank/DDBJ databases">
        <authorList>
            <consortium name="Diatom Consortium"/>
            <person name="Grigoriev I."/>
            <person name="Grimwood J."/>
            <person name="Kuo A."/>
            <person name="Otillar R.P."/>
            <person name="Salamov A."/>
            <person name="Detter J.C."/>
            <person name="Lindquist E."/>
            <person name="Shapiro H."/>
            <person name="Lucas S."/>
            <person name="Glavina del Rio T."/>
            <person name="Pitluck S."/>
            <person name="Rokhsar D."/>
            <person name="Bowler C."/>
        </authorList>
    </citation>
    <scope>GENOME REANNOTATION</scope>
    <source>
        <strain evidence="4">CCAP 1055/1</strain>
    </source>
</reference>
<protein>
    <submittedName>
        <fullName evidence="3">Uncharacterized protein</fullName>
    </submittedName>
</protein>
<keyword evidence="1" id="KW-0812">Transmembrane</keyword>
<keyword evidence="4" id="KW-1185">Reference proteome</keyword>
<organism evidence="3 4">
    <name type="scientific">Phaeodactylum tricornutum (strain CCAP 1055/1)</name>
    <dbReference type="NCBI Taxonomy" id="556484"/>
    <lineage>
        <taxon>Eukaryota</taxon>
        <taxon>Sar</taxon>
        <taxon>Stramenopiles</taxon>
        <taxon>Ochrophyta</taxon>
        <taxon>Bacillariophyta</taxon>
        <taxon>Bacillariophyceae</taxon>
        <taxon>Bacillariophycidae</taxon>
        <taxon>Naviculales</taxon>
        <taxon>Phaeodactylaceae</taxon>
        <taxon>Phaeodactylum</taxon>
    </lineage>
</organism>
<feature type="chain" id="PRO_5002853053" evidence="2">
    <location>
        <begin position="22"/>
        <end position="385"/>
    </location>
</feature>
<feature type="signal peptide" evidence="2">
    <location>
        <begin position="1"/>
        <end position="21"/>
    </location>
</feature>
<dbReference type="PaxDb" id="2850-Phatr49296"/>
<accession>B7GA48</accession>
<keyword evidence="1" id="KW-1133">Transmembrane helix</keyword>
<feature type="transmembrane region" description="Helical" evidence="1">
    <location>
        <begin position="366"/>
        <end position="384"/>
    </location>
</feature>
<dbReference type="KEGG" id="pti:PHATRDRAFT_49296"/>
<evidence type="ECO:0000256" key="2">
    <source>
        <dbReference type="SAM" id="SignalP"/>
    </source>
</evidence>
<dbReference type="Proteomes" id="UP000000759">
    <property type="component" value="Chromosome 21"/>
</dbReference>
<reference evidence="3 4" key="1">
    <citation type="journal article" date="2008" name="Nature">
        <title>The Phaeodactylum genome reveals the evolutionary history of diatom genomes.</title>
        <authorList>
            <person name="Bowler C."/>
            <person name="Allen A.E."/>
            <person name="Badger J.H."/>
            <person name="Grimwood J."/>
            <person name="Jabbari K."/>
            <person name="Kuo A."/>
            <person name="Maheswari U."/>
            <person name="Martens C."/>
            <person name="Maumus F."/>
            <person name="Otillar R.P."/>
            <person name="Rayko E."/>
            <person name="Salamov A."/>
            <person name="Vandepoele K."/>
            <person name="Beszteri B."/>
            <person name="Gruber A."/>
            <person name="Heijde M."/>
            <person name="Katinka M."/>
            <person name="Mock T."/>
            <person name="Valentin K."/>
            <person name="Verret F."/>
            <person name="Berges J.A."/>
            <person name="Brownlee C."/>
            <person name="Cadoret J.P."/>
            <person name="Chiovitti A."/>
            <person name="Choi C.J."/>
            <person name="Coesel S."/>
            <person name="De Martino A."/>
            <person name="Detter J.C."/>
            <person name="Durkin C."/>
            <person name="Falciatore A."/>
            <person name="Fournet J."/>
            <person name="Haruta M."/>
            <person name="Huysman M.J."/>
            <person name="Jenkins B.D."/>
            <person name="Jiroutova K."/>
            <person name="Jorgensen R.E."/>
            <person name="Joubert Y."/>
            <person name="Kaplan A."/>
            <person name="Kroger N."/>
            <person name="Kroth P.G."/>
            <person name="La Roche J."/>
            <person name="Lindquist E."/>
            <person name="Lommer M."/>
            <person name="Martin-Jezequel V."/>
            <person name="Lopez P.J."/>
            <person name="Lucas S."/>
            <person name="Mangogna M."/>
            <person name="McGinnis K."/>
            <person name="Medlin L.K."/>
            <person name="Montsant A."/>
            <person name="Oudot-Le Secq M.P."/>
            <person name="Napoli C."/>
            <person name="Obornik M."/>
            <person name="Parker M.S."/>
            <person name="Petit J.L."/>
            <person name="Porcel B.M."/>
            <person name="Poulsen N."/>
            <person name="Robison M."/>
            <person name="Rychlewski L."/>
            <person name="Rynearson T.A."/>
            <person name="Schmutz J."/>
            <person name="Shapiro H."/>
            <person name="Siaut M."/>
            <person name="Stanley M."/>
            <person name="Sussman M.R."/>
            <person name="Taylor A.R."/>
            <person name="Vardi A."/>
            <person name="von Dassow P."/>
            <person name="Vyverman W."/>
            <person name="Willis A."/>
            <person name="Wyrwicz L.S."/>
            <person name="Rokhsar D.S."/>
            <person name="Weissenbach J."/>
            <person name="Armbrust E.V."/>
            <person name="Green B.R."/>
            <person name="Van de Peer Y."/>
            <person name="Grigoriev I.V."/>
        </authorList>
    </citation>
    <scope>NUCLEOTIDE SEQUENCE [LARGE SCALE GENOMIC DNA]</scope>
    <source>
        <strain evidence="3 4">CCAP 1055/1</strain>
    </source>
</reference>
<evidence type="ECO:0000256" key="1">
    <source>
        <dbReference type="SAM" id="Phobius"/>
    </source>
</evidence>
<dbReference type="AlphaFoldDB" id="B7GA48"/>
<dbReference type="HOGENOM" id="CLU_055926_0_0_1"/>
<keyword evidence="2" id="KW-0732">Signal</keyword>
<dbReference type="RefSeq" id="XP_002184006.1">
    <property type="nucleotide sequence ID" value="XM_002183970.1"/>
</dbReference>
<dbReference type="GeneID" id="7195470"/>
<name>B7GA48_PHATC</name>